<comment type="caution">
    <text evidence="6">The sequence shown here is derived from an EMBL/GenBank/DDBJ whole genome shotgun (WGS) entry which is preliminary data.</text>
</comment>
<dbReference type="GO" id="GO:0043418">
    <property type="term" value="P:homocysteine catabolic process"/>
    <property type="evidence" value="ECO:0007669"/>
    <property type="project" value="TreeGrafter"/>
</dbReference>
<dbReference type="Pfam" id="PF03051">
    <property type="entry name" value="Peptidase_C1_2"/>
    <property type="match status" value="2"/>
</dbReference>
<dbReference type="PIRSF" id="PIRSF005700">
    <property type="entry name" value="PepC"/>
    <property type="match status" value="1"/>
</dbReference>
<name>A0A7V5H250_CALAY</name>
<comment type="similarity">
    <text evidence="4">Belongs to the peptidase C1 family.</text>
</comment>
<keyword evidence="1 4" id="KW-0645">Protease</keyword>
<feature type="chain" id="PRO_5031136729" description="Aminopeptidase" evidence="5">
    <location>
        <begin position="23"/>
        <end position="390"/>
    </location>
</feature>
<keyword evidence="3 4" id="KW-0788">Thiol protease</keyword>
<accession>A0A7V5H250</accession>
<dbReference type="InterPro" id="IPR000169">
    <property type="entry name" value="Pept_cys_AS"/>
</dbReference>
<dbReference type="PROSITE" id="PS00139">
    <property type="entry name" value="THIOL_PROTEASE_CYS"/>
    <property type="match status" value="1"/>
</dbReference>
<evidence type="ECO:0000256" key="3">
    <source>
        <dbReference type="ARBA" id="ARBA00022807"/>
    </source>
</evidence>
<dbReference type="GO" id="GO:0070005">
    <property type="term" value="F:cysteine-type aminopeptidase activity"/>
    <property type="evidence" value="ECO:0007669"/>
    <property type="project" value="InterPro"/>
</dbReference>
<dbReference type="GO" id="GO:0005737">
    <property type="term" value="C:cytoplasm"/>
    <property type="evidence" value="ECO:0007669"/>
    <property type="project" value="TreeGrafter"/>
</dbReference>
<dbReference type="EMBL" id="DRTD01000122">
    <property type="protein sequence ID" value="HHE54459.1"/>
    <property type="molecule type" value="Genomic_DNA"/>
</dbReference>
<evidence type="ECO:0000256" key="2">
    <source>
        <dbReference type="ARBA" id="ARBA00022801"/>
    </source>
</evidence>
<dbReference type="AlphaFoldDB" id="A0A7V5H250"/>
<dbReference type="GO" id="GO:0006508">
    <property type="term" value="P:proteolysis"/>
    <property type="evidence" value="ECO:0007669"/>
    <property type="project" value="UniProtKB-KW"/>
</dbReference>
<protein>
    <recommendedName>
        <fullName evidence="4">Aminopeptidase</fullName>
    </recommendedName>
</protein>
<keyword evidence="2 4" id="KW-0378">Hydrolase</keyword>
<sequence length="390" mass="46230">MAKFKLFWASLFVLAFSLTTFAQDKAFYQKKKIWGKERWILTGNFEKVKKPKMEDFNIKVFHFDPTHQDTTGTCWAFSTISFLESDLYRQHGLKVRLSEMYVVYWEYVEKARRFVQEKGKSFFGQGSESNSAIARIKQYGIVPREIYDGLLPGQERYNHTKMFREMKDYLNFIKEKGYWDEEIVLTTIKQILNKYMGQPPASFRYQGQEYTPITFRDQYCKLNPDDYVEFMSTLKFPFYTKAEFEVPDNWWHSKDYRNIPLKDFYAAIKKAIKNGYSIAIGGDVSEPGRYSEGDIAIVVPWDLSQKEINQYSRELRFYNKTTTDDHGVHLVGYTRKDGHDWFLIKDSASGSQKGKYKGYFFFRDDFVKLKMLSFMVHKDAVKEILAKFKE</sequence>
<proteinExistence type="inferred from homology"/>
<dbReference type="GO" id="GO:0009636">
    <property type="term" value="P:response to toxic substance"/>
    <property type="evidence" value="ECO:0007669"/>
    <property type="project" value="TreeGrafter"/>
</dbReference>
<keyword evidence="5" id="KW-0732">Signal</keyword>
<dbReference type="Proteomes" id="UP000886111">
    <property type="component" value="Unassembled WGS sequence"/>
</dbReference>
<dbReference type="Gene3D" id="3.90.70.10">
    <property type="entry name" value="Cysteine proteinases"/>
    <property type="match status" value="1"/>
</dbReference>
<dbReference type="SUPFAM" id="SSF54001">
    <property type="entry name" value="Cysteine proteinases"/>
    <property type="match status" value="1"/>
</dbReference>
<dbReference type="InterPro" id="IPR038765">
    <property type="entry name" value="Papain-like_cys_pep_sf"/>
</dbReference>
<dbReference type="PANTHER" id="PTHR10363">
    <property type="entry name" value="BLEOMYCIN HYDROLASE"/>
    <property type="match status" value="1"/>
</dbReference>
<evidence type="ECO:0000256" key="4">
    <source>
        <dbReference type="PIRNR" id="PIRNR005700"/>
    </source>
</evidence>
<gene>
    <name evidence="6" type="ORF">ENL21_01665</name>
</gene>
<evidence type="ECO:0000256" key="5">
    <source>
        <dbReference type="SAM" id="SignalP"/>
    </source>
</evidence>
<dbReference type="PANTHER" id="PTHR10363:SF2">
    <property type="entry name" value="BLEOMYCIN HYDROLASE"/>
    <property type="match status" value="1"/>
</dbReference>
<evidence type="ECO:0000256" key="1">
    <source>
        <dbReference type="ARBA" id="ARBA00022670"/>
    </source>
</evidence>
<evidence type="ECO:0000313" key="6">
    <source>
        <dbReference type="EMBL" id="HHE54459.1"/>
    </source>
</evidence>
<reference evidence="6" key="1">
    <citation type="journal article" date="2020" name="mSystems">
        <title>Genome- and Community-Level Interaction Insights into Carbon Utilization and Element Cycling Functions of Hydrothermarchaeota in Hydrothermal Sediment.</title>
        <authorList>
            <person name="Zhou Z."/>
            <person name="Liu Y."/>
            <person name="Xu W."/>
            <person name="Pan J."/>
            <person name="Luo Z.H."/>
            <person name="Li M."/>
        </authorList>
    </citation>
    <scope>NUCLEOTIDE SEQUENCE [LARGE SCALE GENOMIC DNA]</scope>
    <source>
        <strain evidence="6">HyVt-76</strain>
    </source>
</reference>
<dbReference type="InterPro" id="IPR004134">
    <property type="entry name" value="Peptidase_C1B"/>
</dbReference>
<feature type="signal peptide" evidence="5">
    <location>
        <begin position="1"/>
        <end position="22"/>
    </location>
</feature>
<keyword evidence="4" id="KW-0031">Aminopeptidase</keyword>
<organism evidence="6">
    <name type="scientific">Caldithrix abyssi</name>
    <dbReference type="NCBI Taxonomy" id="187145"/>
    <lineage>
        <taxon>Bacteria</taxon>
        <taxon>Pseudomonadati</taxon>
        <taxon>Calditrichota</taxon>
        <taxon>Calditrichia</taxon>
        <taxon>Calditrichales</taxon>
        <taxon>Calditrichaceae</taxon>
        <taxon>Caldithrix</taxon>
    </lineage>
</organism>